<dbReference type="EMBL" id="MOMC01000035">
    <property type="protein sequence ID" value="ONH29041.1"/>
    <property type="molecule type" value="Genomic_DNA"/>
</dbReference>
<dbReference type="GO" id="GO:0003677">
    <property type="term" value="F:DNA binding"/>
    <property type="evidence" value="ECO:0007669"/>
    <property type="project" value="InterPro"/>
</dbReference>
<sequence length="153" mass="16307">MLATVRVPAPAKADHVIVGALQRDRDPIGERTLYVNREPAGTVTVTAVTRLRGNRSRLDLAEPLTTDVATETELGRGLLSRRRLHDLRHASASIQLQEGIDLALVALVSKRLGHSSPAITGALYAHLLRPAGQHAAVAVANAVPRSVRVATPT</sequence>
<evidence type="ECO:0000256" key="1">
    <source>
        <dbReference type="ARBA" id="ARBA00023172"/>
    </source>
</evidence>
<dbReference type="SUPFAM" id="SSF56349">
    <property type="entry name" value="DNA breaking-rejoining enzymes"/>
    <property type="match status" value="1"/>
</dbReference>
<protein>
    <recommendedName>
        <fullName evidence="2">Tyr recombinase domain-containing protein</fullName>
    </recommendedName>
</protein>
<name>A0A1V2I967_9ACTN</name>
<keyword evidence="1" id="KW-0233">DNA recombination</keyword>
<organism evidence="3 4">
    <name type="scientific">Pseudofrankia asymbiotica</name>
    <dbReference type="NCBI Taxonomy" id="1834516"/>
    <lineage>
        <taxon>Bacteria</taxon>
        <taxon>Bacillati</taxon>
        <taxon>Actinomycetota</taxon>
        <taxon>Actinomycetes</taxon>
        <taxon>Frankiales</taxon>
        <taxon>Frankiaceae</taxon>
        <taxon>Pseudofrankia</taxon>
    </lineage>
</organism>
<dbReference type="Gene3D" id="1.10.443.10">
    <property type="entry name" value="Intergrase catalytic core"/>
    <property type="match status" value="1"/>
</dbReference>
<keyword evidence="4" id="KW-1185">Reference proteome</keyword>
<evidence type="ECO:0000259" key="2">
    <source>
        <dbReference type="PROSITE" id="PS51898"/>
    </source>
</evidence>
<dbReference type="GO" id="GO:0006310">
    <property type="term" value="P:DNA recombination"/>
    <property type="evidence" value="ECO:0007669"/>
    <property type="project" value="UniProtKB-KW"/>
</dbReference>
<gene>
    <name evidence="3" type="ORF">BL253_17640</name>
</gene>
<dbReference type="InterPro" id="IPR013762">
    <property type="entry name" value="Integrase-like_cat_sf"/>
</dbReference>
<dbReference type="AlphaFoldDB" id="A0A1V2I967"/>
<dbReference type="STRING" id="1834516.BL253_17640"/>
<comment type="caution">
    <text evidence="3">The sequence shown here is derived from an EMBL/GenBank/DDBJ whole genome shotgun (WGS) entry which is preliminary data.</text>
</comment>
<dbReference type="OrthoDB" id="3218327at2"/>
<feature type="domain" description="Tyr recombinase" evidence="2">
    <location>
        <begin position="1"/>
        <end position="138"/>
    </location>
</feature>
<accession>A0A1V2I967</accession>
<proteinExistence type="predicted"/>
<dbReference type="Proteomes" id="UP000188929">
    <property type="component" value="Unassembled WGS sequence"/>
</dbReference>
<evidence type="ECO:0000313" key="3">
    <source>
        <dbReference type="EMBL" id="ONH29041.1"/>
    </source>
</evidence>
<dbReference type="PROSITE" id="PS51898">
    <property type="entry name" value="TYR_RECOMBINASE"/>
    <property type="match status" value="1"/>
</dbReference>
<evidence type="ECO:0000313" key="4">
    <source>
        <dbReference type="Proteomes" id="UP000188929"/>
    </source>
</evidence>
<reference evidence="4" key="1">
    <citation type="submission" date="2016-10" db="EMBL/GenBank/DDBJ databases">
        <title>Frankia sp. NRRL B-16386 Genome sequencing.</title>
        <authorList>
            <person name="Ghodhbane-Gtari F."/>
            <person name="Swanson E."/>
            <person name="Gueddou A."/>
            <person name="Hezbri K."/>
            <person name="Ktari K."/>
            <person name="Nouioui I."/>
            <person name="Morris K."/>
            <person name="Simpson S."/>
            <person name="Abebe-Akele F."/>
            <person name="Thomas K."/>
            <person name="Gtari M."/>
            <person name="Tisa L.S."/>
        </authorList>
    </citation>
    <scope>NUCLEOTIDE SEQUENCE [LARGE SCALE GENOMIC DNA]</scope>
    <source>
        <strain evidence="4">NRRL B-16386</strain>
    </source>
</reference>
<dbReference type="GO" id="GO:0015074">
    <property type="term" value="P:DNA integration"/>
    <property type="evidence" value="ECO:0007669"/>
    <property type="project" value="InterPro"/>
</dbReference>
<dbReference type="InterPro" id="IPR002104">
    <property type="entry name" value="Integrase_catalytic"/>
</dbReference>
<dbReference type="InterPro" id="IPR011010">
    <property type="entry name" value="DNA_brk_join_enz"/>
</dbReference>